<name>A0AAW0Q8M1_9PEZI</name>
<sequence>MSNGHTHPYDAAPPTAYNNNYNYHEQPGLEVDSRADDTAKQVVADGGYYHPDERHASPGLQAAPVLAADHKYEGGGGGGGGGEVREVGGSPDAGGAQYSTDPEAVATPAKTSRRRLWIILGALAAVIVIVGAVVGGVVGSRAAQSPSSSGSSADKEGANTGNGGSNDTTPATAPLKNIRPGSRLAVTGWREGAGYHVRLFYQGPDQQLRYSTYSSTDPAWNGQPTLLDQMEHKPGVNASLAAATSVESKDITGEIKLIYVDDSTAIRMQIFPQGGKPAGKRGALNDYPQLAAPGSRLGAYWPFVLSQDVGGKLRWSRYWGGAAGHPFWESGTDAIGINGAPGTGLVVLPAASRYLDAGGIVYRRADGKVNNYLADRKGNTTGFAWANALLTFCCFSPPSGDLSSNEIPANSPLAAFTVARSGAAGMDPQNLVNTYILYVGPKGAINMLWQDDNAGWQGPRTFPEAFDGADAGTDLTCLTPAAWDGTGVRIESTYDMARCYFQAGNGRVREVQFDGSNWKDLGYLPID</sequence>
<proteinExistence type="predicted"/>
<gene>
    <name evidence="3" type="ORF">PG999_014215</name>
</gene>
<feature type="compositionally biased region" description="Low complexity" evidence="1">
    <location>
        <begin position="9"/>
        <end position="23"/>
    </location>
</feature>
<comment type="caution">
    <text evidence="3">The sequence shown here is derived from an EMBL/GenBank/DDBJ whole genome shotgun (WGS) entry which is preliminary data.</text>
</comment>
<feature type="compositionally biased region" description="Low complexity" evidence="1">
    <location>
        <begin position="140"/>
        <end position="152"/>
    </location>
</feature>
<evidence type="ECO:0000256" key="2">
    <source>
        <dbReference type="SAM" id="Phobius"/>
    </source>
</evidence>
<dbReference type="Proteomes" id="UP001392437">
    <property type="component" value="Unassembled WGS sequence"/>
</dbReference>
<evidence type="ECO:0000313" key="4">
    <source>
        <dbReference type="Proteomes" id="UP001392437"/>
    </source>
</evidence>
<keyword evidence="2" id="KW-0812">Transmembrane</keyword>
<protein>
    <recommendedName>
        <fullName evidence="5">Fucose-specific lectin</fullName>
    </recommendedName>
</protein>
<dbReference type="EMBL" id="JAQQWP010000011">
    <property type="protein sequence ID" value="KAK8096193.1"/>
    <property type="molecule type" value="Genomic_DNA"/>
</dbReference>
<dbReference type="Gene3D" id="2.120.10.70">
    <property type="entry name" value="Fucose-specific lectin"/>
    <property type="match status" value="1"/>
</dbReference>
<feature type="region of interest" description="Disordered" evidence="1">
    <location>
        <begin position="70"/>
        <end position="107"/>
    </location>
</feature>
<keyword evidence="4" id="KW-1185">Reference proteome</keyword>
<organism evidence="3 4">
    <name type="scientific">Apiospora kogelbergensis</name>
    <dbReference type="NCBI Taxonomy" id="1337665"/>
    <lineage>
        <taxon>Eukaryota</taxon>
        <taxon>Fungi</taxon>
        <taxon>Dikarya</taxon>
        <taxon>Ascomycota</taxon>
        <taxon>Pezizomycotina</taxon>
        <taxon>Sordariomycetes</taxon>
        <taxon>Xylariomycetidae</taxon>
        <taxon>Amphisphaeriales</taxon>
        <taxon>Apiosporaceae</taxon>
        <taxon>Apiospora</taxon>
    </lineage>
</organism>
<feature type="region of interest" description="Disordered" evidence="1">
    <location>
        <begin position="1"/>
        <end position="27"/>
    </location>
</feature>
<feature type="transmembrane region" description="Helical" evidence="2">
    <location>
        <begin position="116"/>
        <end position="138"/>
    </location>
</feature>
<keyword evidence="2" id="KW-1133">Transmembrane helix</keyword>
<evidence type="ECO:0008006" key="5">
    <source>
        <dbReference type="Google" id="ProtNLM"/>
    </source>
</evidence>
<evidence type="ECO:0000313" key="3">
    <source>
        <dbReference type="EMBL" id="KAK8096193.1"/>
    </source>
</evidence>
<accession>A0AAW0Q8M1</accession>
<reference evidence="3 4" key="1">
    <citation type="submission" date="2023-01" db="EMBL/GenBank/DDBJ databases">
        <title>Analysis of 21 Apiospora genomes using comparative genomics revels a genus with tremendous synthesis potential of carbohydrate active enzymes and secondary metabolites.</title>
        <authorList>
            <person name="Sorensen T."/>
        </authorList>
    </citation>
    <scope>NUCLEOTIDE SEQUENCE [LARGE SCALE GENOMIC DNA]</scope>
    <source>
        <strain evidence="3 4">CBS 117206</strain>
    </source>
</reference>
<dbReference type="AlphaFoldDB" id="A0AAW0Q8M1"/>
<keyword evidence="2" id="KW-0472">Membrane</keyword>
<feature type="region of interest" description="Disordered" evidence="1">
    <location>
        <begin position="140"/>
        <end position="179"/>
    </location>
</feature>
<dbReference type="SUPFAM" id="SSF89372">
    <property type="entry name" value="Fucose-specific lectin"/>
    <property type="match status" value="1"/>
</dbReference>
<evidence type="ECO:0000256" key="1">
    <source>
        <dbReference type="SAM" id="MobiDB-lite"/>
    </source>
</evidence>